<keyword evidence="11 15" id="KW-0472">Membrane</keyword>
<feature type="transmembrane region" description="Helical" evidence="15">
    <location>
        <begin position="691"/>
        <end position="713"/>
    </location>
</feature>
<keyword evidence="7 15" id="KW-0812">Transmembrane</keyword>
<dbReference type="SMART" id="SM00472">
    <property type="entry name" value="MIR"/>
    <property type="match status" value="3"/>
</dbReference>
<evidence type="ECO:0000256" key="2">
    <source>
        <dbReference type="ARBA" id="ARBA00004922"/>
    </source>
</evidence>
<gene>
    <name evidence="17" type="primary">PMT5</name>
    <name evidence="17" type="ORF">CAAN4_F18360</name>
</gene>
<keyword evidence="12" id="KW-0325">Glycoprotein</keyword>
<feature type="transmembrane region" description="Helical" evidence="15">
    <location>
        <begin position="659"/>
        <end position="679"/>
    </location>
</feature>
<dbReference type="Gene3D" id="2.80.10.50">
    <property type="match status" value="1"/>
</dbReference>
<evidence type="ECO:0000313" key="17">
    <source>
        <dbReference type="EMBL" id="CAK7914854.1"/>
    </source>
</evidence>
<feature type="transmembrane region" description="Helical" evidence="15">
    <location>
        <begin position="51"/>
        <end position="68"/>
    </location>
</feature>
<dbReference type="Pfam" id="PF02815">
    <property type="entry name" value="MIR"/>
    <property type="match status" value="1"/>
</dbReference>
<keyword evidence="10 15" id="KW-1133">Transmembrane helix</keyword>
<dbReference type="EC" id="2.4.1.109" evidence="4 15"/>
<evidence type="ECO:0000256" key="9">
    <source>
        <dbReference type="ARBA" id="ARBA00022824"/>
    </source>
</evidence>
<evidence type="ECO:0000256" key="12">
    <source>
        <dbReference type="ARBA" id="ARBA00023180"/>
    </source>
</evidence>
<dbReference type="Proteomes" id="UP001497600">
    <property type="component" value="Chromosome F"/>
</dbReference>
<dbReference type="GO" id="GO:0016757">
    <property type="term" value="F:glycosyltransferase activity"/>
    <property type="evidence" value="ECO:0007669"/>
    <property type="project" value="UniProtKB-KW"/>
</dbReference>
<dbReference type="PANTHER" id="PTHR10050:SF50">
    <property type="entry name" value="DOLICHYL-PHOSPHATE-MANNOSE--PROTEIN MANNOSYLTRANSFERASE 1-RELATED"/>
    <property type="match status" value="1"/>
</dbReference>
<feature type="domain" description="MIR" evidence="16">
    <location>
        <begin position="463"/>
        <end position="519"/>
    </location>
</feature>
<evidence type="ECO:0000256" key="15">
    <source>
        <dbReference type="RuleBase" id="RU367007"/>
    </source>
</evidence>
<comment type="catalytic activity">
    <reaction evidence="13 15">
        <text>a di-trans,poly-cis-dolichyl beta-D-mannosyl phosphate + L-threonyl-[protein] = 3-O-(alpha-D-mannosyl)-L-threonyl-[protein] + a di-trans,poly-cis-dolichyl phosphate + H(+)</text>
        <dbReference type="Rhea" id="RHEA:53396"/>
        <dbReference type="Rhea" id="RHEA-COMP:11060"/>
        <dbReference type="Rhea" id="RHEA-COMP:13547"/>
        <dbReference type="Rhea" id="RHEA-COMP:19498"/>
        <dbReference type="Rhea" id="RHEA-COMP:19501"/>
        <dbReference type="ChEBI" id="CHEBI:15378"/>
        <dbReference type="ChEBI" id="CHEBI:30013"/>
        <dbReference type="ChEBI" id="CHEBI:57683"/>
        <dbReference type="ChEBI" id="CHEBI:58211"/>
        <dbReference type="ChEBI" id="CHEBI:137323"/>
        <dbReference type="EC" id="2.4.1.109"/>
    </reaction>
</comment>
<evidence type="ECO:0000256" key="5">
    <source>
        <dbReference type="ARBA" id="ARBA00022676"/>
    </source>
</evidence>
<evidence type="ECO:0000256" key="3">
    <source>
        <dbReference type="ARBA" id="ARBA00007222"/>
    </source>
</evidence>
<evidence type="ECO:0000256" key="4">
    <source>
        <dbReference type="ARBA" id="ARBA00012839"/>
    </source>
</evidence>
<sequence length="736" mass="84413">MTSIARNAEKVAVVQEVLPDGYKHGRARPYFSTFRSPVLLAKTAINKVDHVALYFLVVVTVAIRFYNFPYPKQVVFDETHFGGFTREYMYGDFFVDVHPPLSKLAYYVVALFSSWDGVFEFARIGDKYTDEVPYVAMRLLPTLLGVFTVLLTYGTLRASGCRSLVALFGSSLVAIDNSMVTQSRLILLDSPLLFGISLTMYGFKKFQLTEPFTRKWYKFLICTGIGLGVSLSVKCAGAFTVATIGALTVLDLWYYLGDLEVSDFTWFKHVIARIFGFIIIPLTIYLGSFAAHFALLPNNGTGSGSMSPDFQATLSEGEKIVNMPAPVSYGSNILLKHYELGQYLHSHDANYQTGSQEQQVTVYGFSPDFNNEWTIELKNKNIREGDLQNKIRPIQDGDTIRLFHRGTKKYLRANDVRPPISEKEYNNEVSCAGEWDMDPDVNFEWKVRIVAQIDDNETSRVALTHLRTAQSVFQLIHQGTRCVLLSHREKLPKYAFEQFEVTCVNEPTIPNTLWYIESNSHPKMDNNPEVERVHLRKLTFWDKVKEYHQAMWRANKGLTSSHDYESLPETWPFLMRGVKYLDSNGEEIYYMGNLMINYVGFFIVSLILAKKAFYLLKISNPFKIPSESFDTIIFHGASFDFILGWILNYLPYFHMGRQLFLHHYLVALYFSILSTAQYLEYQYAKRRYLAILLMVSIFGGAVYCFVPLMPIIYGTPWTFDQCQAARFIGSWDFNCK</sequence>
<keyword evidence="5 15" id="KW-0328">Glycosyltransferase</keyword>
<evidence type="ECO:0000256" key="1">
    <source>
        <dbReference type="ARBA" id="ARBA00004477"/>
    </source>
</evidence>
<evidence type="ECO:0000256" key="10">
    <source>
        <dbReference type="ARBA" id="ARBA00022989"/>
    </source>
</evidence>
<accession>A0ABP0EGE1</accession>
<dbReference type="InterPro" id="IPR036300">
    <property type="entry name" value="MIR_dom_sf"/>
</dbReference>
<dbReference type="SUPFAM" id="SSF82109">
    <property type="entry name" value="MIR domain"/>
    <property type="match status" value="1"/>
</dbReference>
<comment type="function">
    <text evidence="15">Transfers mannose from Dol-P-mannose to Ser or Thr residues on proteins.</text>
</comment>
<feature type="transmembrane region" description="Helical" evidence="15">
    <location>
        <begin position="134"/>
        <end position="156"/>
    </location>
</feature>
<keyword evidence="8" id="KW-0677">Repeat</keyword>
<feature type="transmembrane region" description="Helical" evidence="15">
    <location>
        <begin position="185"/>
        <end position="203"/>
    </location>
</feature>
<dbReference type="InterPro" id="IPR027005">
    <property type="entry name" value="PMT-like"/>
</dbReference>
<evidence type="ECO:0000256" key="6">
    <source>
        <dbReference type="ARBA" id="ARBA00022679"/>
    </source>
</evidence>
<organism evidence="17 18">
    <name type="scientific">[Candida] anglica</name>
    <dbReference type="NCBI Taxonomy" id="148631"/>
    <lineage>
        <taxon>Eukaryota</taxon>
        <taxon>Fungi</taxon>
        <taxon>Dikarya</taxon>
        <taxon>Ascomycota</taxon>
        <taxon>Saccharomycotina</taxon>
        <taxon>Pichiomycetes</taxon>
        <taxon>Debaryomycetaceae</taxon>
        <taxon>Kurtzmaniella</taxon>
    </lineage>
</organism>
<comment type="subcellular location">
    <subcellularLocation>
        <location evidence="1 15">Endoplasmic reticulum membrane</location>
        <topology evidence="1 15">Multi-pass membrane protein</topology>
    </subcellularLocation>
</comment>
<evidence type="ECO:0000313" key="18">
    <source>
        <dbReference type="Proteomes" id="UP001497600"/>
    </source>
</evidence>
<evidence type="ECO:0000259" key="16">
    <source>
        <dbReference type="PROSITE" id="PS50919"/>
    </source>
</evidence>
<feature type="transmembrane region" description="Helical" evidence="15">
    <location>
        <begin position="629"/>
        <end position="647"/>
    </location>
</feature>
<dbReference type="PANTHER" id="PTHR10050">
    <property type="entry name" value="DOLICHYL-PHOSPHATE-MANNOSE--PROTEIN MANNOSYLTRANSFERASE"/>
    <property type="match status" value="1"/>
</dbReference>
<comment type="pathway">
    <text evidence="2 15">Protein modification; protein glycosylation.</text>
</comment>
<protein>
    <recommendedName>
        <fullName evidence="4 15">Dolichyl-phosphate-mannose--protein mannosyltransferase</fullName>
        <ecNumber evidence="4 15">2.4.1.109</ecNumber>
    </recommendedName>
</protein>
<reference evidence="17 18" key="1">
    <citation type="submission" date="2024-01" db="EMBL/GenBank/DDBJ databases">
        <authorList>
            <consortium name="Genoscope - CEA"/>
            <person name="William W."/>
        </authorList>
    </citation>
    <scope>NUCLEOTIDE SEQUENCE [LARGE SCALE GENOMIC DNA]</scope>
    <source>
        <strain evidence="17 18">29B2s-10</strain>
    </source>
</reference>
<feature type="transmembrane region" description="Helical" evidence="15">
    <location>
        <begin position="270"/>
        <end position="295"/>
    </location>
</feature>
<evidence type="ECO:0000256" key="7">
    <source>
        <dbReference type="ARBA" id="ARBA00022692"/>
    </source>
</evidence>
<evidence type="ECO:0000256" key="14">
    <source>
        <dbReference type="ARBA" id="ARBA00045102"/>
    </source>
</evidence>
<feature type="transmembrane region" description="Helical" evidence="15">
    <location>
        <begin position="588"/>
        <end position="609"/>
    </location>
</feature>
<dbReference type="PROSITE" id="PS50919">
    <property type="entry name" value="MIR"/>
    <property type="match status" value="3"/>
</dbReference>
<evidence type="ECO:0000256" key="13">
    <source>
        <dbReference type="ARBA" id="ARBA00045085"/>
    </source>
</evidence>
<feature type="domain" description="MIR" evidence="16">
    <location>
        <begin position="391"/>
        <end position="450"/>
    </location>
</feature>
<dbReference type="Pfam" id="PF02366">
    <property type="entry name" value="PMT"/>
    <property type="match status" value="1"/>
</dbReference>
<proteinExistence type="inferred from homology"/>
<keyword evidence="18" id="KW-1185">Reference proteome</keyword>
<evidence type="ECO:0000256" key="8">
    <source>
        <dbReference type="ARBA" id="ARBA00022737"/>
    </source>
</evidence>
<feature type="domain" description="MIR" evidence="16">
    <location>
        <begin position="324"/>
        <end position="378"/>
    </location>
</feature>
<dbReference type="EMBL" id="OZ004258">
    <property type="protein sequence ID" value="CAK7914854.1"/>
    <property type="molecule type" value="Genomic_DNA"/>
</dbReference>
<dbReference type="InterPro" id="IPR032421">
    <property type="entry name" value="PMT_4TMC"/>
</dbReference>
<comment type="similarity">
    <text evidence="3 15">Belongs to the glycosyltransferase 39 family.</text>
</comment>
<evidence type="ECO:0000256" key="11">
    <source>
        <dbReference type="ARBA" id="ARBA00023136"/>
    </source>
</evidence>
<keyword evidence="9 15" id="KW-0256">Endoplasmic reticulum</keyword>
<dbReference type="InterPro" id="IPR003342">
    <property type="entry name" value="ArnT-like_N"/>
</dbReference>
<name>A0ABP0EGE1_9ASCO</name>
<dbReference type="InterPro" id="IPR016093">
    <property type="entry name" value="MIR_motif"/>
</dbReference>
<comment type="catalytic activity">
    <reaction evidence="14 15">
        <text>a di-trans,poly-cis-dolichyl beta-D-mannosyl phosphate + L-seryl-[protein] = 3-O-(alpha-D-mannosyl)-L-seryl-[protein] + a di-trans,poly-cis-dolichyl phosphate + H(+)</text>
        <dbReference type="Rhea" id="RHEA:17377"/>
        <dbReference type="Rhea" id="RHEA-COMP:9863"/>
        <dbReference type="Rhea" id="RHEA-COMP:13546"/>
        <dbReference type="Rhea" id="RHEA-COMP:19498"/>
        <dbReference type="Rhea" id="RHEA-COMP:19501"/>
        <dbReference type="ChEBI" id="CHEBI:15378"/>
        <dbReference type="ChEBI" id="CHEBI:29999"/>
        <dbReference type="ChEBI" id="CHEBI:57683"/>
        <dbReference type="ChEBI" id="CHEBI:58211"/>
        <dbReference type="ChEBI" id="CHEBI:137321"/>
        <dbReference type="EC" id="2.4.1.109"/>
    </reaction>
</comment>
<keyword evidence="6 15" id="KW-0808">Transferase</keyword>
<dbReference type="Pfam" id="PF16192">
    <property type="entry name" value="PMT_4TMC"/>
    <property type="match status" value="1"/>
</dbReference>